<evidence type="ECO:0000256" key="4">
    <source>
        <dbReference type="SAM" id="MobiDB-lite"/>
    </source>
</evidence>
<dbReference type="CDD" id="cd21789">
    <property type="entry name" value="Rad21_Rec8_M_SpRec8p-like"/>
    <property type="match status" value="1"/>
</dbReference>
<comment type="caution">
    <text evidence="7">The sequence shown here is derived from an EMBL/GenBank/DDBJ whole genome shotgun (WGS) entry which is preliminary data.</text>
</comment>
<evidence type="ECO:0008006" key="9">
    <source>
        <dbReference type="Google" id="ProtNLM"/>
    </source>
</evidence>
<evidence type="ECO:0000256" key="1">
    <source>
        <dbReference type="ARBA" id="ARBA00004123"/>
    </source>
</evidence>
<proteinExistence type="inferred from homology"/>
<dbReference type="Pfam" id="PF04824">
    <property type="entry name" value="Rad21_Rec8"/>
    <property type="match status" value="1"/>
</dbReference>
<dbReference type="PANTHER" id="PTHR12585:SF70">
    <property type="entry name" value="RAD21_REC8 N TERMINAL DOMAIN PROTEIN (AFU_ORTHOLOGUE AFUA_6G02900)"/>
    <property type="match status" value="1"/>
</dbReference>
<dbReference type="GO" id="GO:0005634">
    <property type="term" value="C:nucleus"/>
    <property type="evidence" value="ECO:0007669"/>
    <property type="project" value="UniProtKB-SubCell"/>
</dbReference>
<dbReference type="InterPro" id="IPR036390">
    <property type="entry name" value="WH_DNA-bd_sf"/>
</dbReference>
<evidence type="ECO:0000313" key="8">
    <source>
        <dbReference type="Proteomes" id="UP000233524"/>
    </source>
</evidence>
<dbReference type="Proteomes" id="UP000233524">
    <property type="component" value="Unassembled WGS sequence"/>
</dbReference>
<feature type="compositionally biased region" description="Polar residues" evidence="4">
    <location>
        <begin position="599"/>
        <end position="612"/>
    </location>
</feature>
<feature type="domain" description="Rad21/Rec8-like protein C-terminal eukaryotic" evidence="5">
    <location>
        <begin position="700"/>
        <end position="726"/>
    </location>
</feature>
<feature type="domain" description="Rad21/Rec8-like protein N-terminal" evidence="6">
    <location>
        <begin position="76"/>
        <end position="184"/>
    </location>
</feature>
<comment type="similarity">
    <text evidence="2">Belongs to the rad21 family.</text>
</comment>
<gene>
    <name evidence="7" type="ORF">jhhlp_004165</name>
</gene>
<dbReference type="GO" id="GO:0003682">
    <property type="term" value="F:chromatin binding"/>
    <property type="evidence" value="ECO:0007669"/>
    <property type="project" value="TreeGrafter"/>
</dbReference>
<dbReference type="InterPro" id="IPR006910">
    <property type="entry name" value="Rad21_Rec8_N"/>
</dbReference>
<dbReference type="VEuPathDB" id="FungiDB:jhhlp_004165"/>
<dbReference type="Pfam" id="PF04825">
    <property type="entry name" value="Rad21_Rec8_N"/>
    <property type="match status" value="1"/>
</dbReference>
<feature type="region of interest" description="Disordered" evidence="4">
    <location>
        <begin position="563"/>
        <end position="639"/>
    </location>
</feature>
<accession>A0A2N3NAT7</accession>
<name>A0A2N3NAT7_9PEZI</name>
<dbReference type="SUPFAM" id="SSF46785">
    <property type="entry name" value="Winged helix' DNA-binding domain"/>
    <property type="match status" value="1"/>
</dbReference>
<dbReference type="OrthoDB" id="5427633at2759"/>
<dbReference type="GO" id="GO:0030892">
    <property type="term" value="C:mitotic cohesin complex"/>
    <property type="evidence" value="ECO:0007669"/>
    <property type="project" value="TreeGrafter"/>
</dbReference>
<feature type="region of interest" description="Disordered" evidence="4">
    <location>
        <begin position="499"/>
        <end position="543"/>
    </location>
</feature>
<evidence type="ECO:0000313" key="7">
    <source>
        <dbReference type="EMBL" id="PKS09548.1"/>
    </source>
</evidence>
<feature type="compositionally biased region" description="Basic and acidic residues" evidence="4">
    <location>
        <begin position="614"/>
        <end position="630"/>
    </location>
</feature>
<evidence type="ECO:0000259" key="6">
    <source>
        <dbReference type="Pfam" id="PF04825"/>
    </source>
</evidence>
<organism evidence="7 8">
    <name type="scientific">Lomentospora prolificans</name>
    <dbReference type="NCBI Taxonomy" id="41688"/>
    <lineage>
        <taxon>Eukaryota</taxon>
        <taxon>Fungi</taxon>
        <taxon>Dikarya</taxon>
        <taxon>Ascomycota</taxon>
        <taxon>Pezizomycotina</taxon>
        <taxon>Sordariomycetes</taxon>
        <taxon>Hypocreomycetidae</taxon>
        <taxon>Microascales</taxon>
        <taxon>Microascaceae</taxon>
        <taxon>Lomentospora</taxon>
    </lineage>
</organism>
<dbReference type="InterPro" id="IPR006909">
    <property type="entry name" value="Rad21/Rec8_C_eu"/>
</dbReference>
<dbReference type="GO" id="GO:0007064">
    <property type="term" value="P:mitotic sister chromatid cohesion"/>
    <property type="evidence" value="ECO:0007669"/>
    <property type="project" value="TreeGrafter"/>
</dbReference>
<feature type="compositionally biased region" description="Polar residues" evidence="4">
    <location>
        <begin position="571"/>
        <end position="582"/>
    </location>
</feature>
<keyword evidence="8" id="KW-1185">Reference proteome</keyword>
<dbReference type="STRING" id="41688.A0A2N3NAT7"/>
<keyword evidence="3" id="KW-0539">Nucleus</keyword>
<sequence>MGCQAAQVLSGYNELDLKTGDFVNSGRYLDISLTSSNCLLVTCDQGTANRAQELALTELVNTFTVQARSVIRAAAMFYSHEILTSRQYGVATIWWVATIGRRGATKVISRKAIRNVQIKKACEKIIDPGAPLALRLQSNLLYGVSRVYSEQCRYVLDDAEKVRSAMVTLYNQFGKMNATDPKAGKATPGQNIIPDDPYFNIDNITFPELNLDIDNVEGFFQRNGMGSQSPSMMFSQPSPLDQSLCSLSSSRNSLAFDFLEAGQNSPQLPTRLVVRAGSLPKSTTASGLILGDDDALVLPEGGFNFEVDADGNLIDLGDPELSTLPGLDLDVPNLAQQEEMQIHFDGPVAPSQTSLPAQPEAIMFEEPLPDAEAFQPLQHYQQPQMGGQDTQAPSTREVPAQRRRRRGPNVGAFLDKMPPQIDDAEYKSTGERYIERSEAETFRRQDTSVAKARKNAFNVMFGAGIAGVGRDLGVAGVQHPLAGSFAGHALRNSIFGVSEIDSSMSPPSERARGSRRTASQAFPEETEEQDHRMKKRTESQEQALNDEMVIPEGDEILPEVGRRGQSIAEPRSSSGAPWSRQGSIIPGSSVKSVGGCRSRQVTASPMVKQNSHLPDIERFSDPHLPSDDNPGHGATGVLESSSFGDYASLNESQMRKAVDQAGADFLTYATEKAKEIGAPDIDKKERKWVYFDELVNPAMHGREVAAQAFYHTLALATRNEIIVEQEGGAFESFGRIEIGVVVGEDEGDKTKDMEEDGSVI</sequence>
<evidence type="ECO:0000259" key="5">
    <source>
        <dbReference type="Pfam" id="PF04824"/>
    </source>
</evidence>
<reference evidence="7 8" key="1">
    <citation type="journal article" date="2017" name="G3 (Bethesda)">
        <title>First Draft Genome Sequence of the Pathogenic Fungus Lomentospora prolificans (Formerly Scedosporium prolificans).</title>
        <authorList>
            <person name="Luo R."/>
            <person name="Zimin A."/>
            <person name="Workman R."/>
            <person name="Fan Y."/>
            <person name="Pertea G."/>
            <person name="Grossman N."/>
            <person name="Wear M.P."/>
            <person name="Jia B."/>
            <person name="Miller H."/>
            <person name="Casadevall A."/>
            <person name="Timp W."/>
            <person name="Zhang S.X."/>
            <person name="Salzberg S.L."/>
        </authorList>
    </citation>
    <scope>NUCLEOTIDE SEQUENCE [LARGE SCALE GENOMIC DNA]</scope>
    <source>
        <strain evidence="7 8">JHH-5317</strain>
    </source>
</reference>
<evidence type="ECO:0000256" key="3">
    <source>
        <dbReference type="ARBA" id="ARBA00023242"/>
    </source>
</evidence>
<dbReference type="PANTHER" id="PTHR12585">
    <property type="entry name" value="SCC1 / RAD21 FAMILY MEMBER"/>
    <property type="match status" value="1"/>
</dbReference>
<dbReference type="InterPro" id="IPR039781">
    <property type="entry name" value="Rad21/Rec8-like"/>
</dbReference>
<dbReference type="AlphaFoldDB" id="A0A2N3NAT7"/>
<evidence type="ECO:0000256" key="2">
    <source>
        <dbReference type="ARBA" id="ARBA00009870"/>
    </source>
</evidence>
<feature type="region of interest" description="Disordered" evidence="4">
    <location>
        <begin position="381"/>
        <end position="417"/>
    </location>
</feature>
<feature type="compositionally biased region" description="Polar residues" evidence="4">
    <location>
        <begin position="381"/>
        <end position="394"/>
    </location>
</feature>
<protein>
    <recommendedName>
        <fullName evidence="9">Rad21/Rec8-like protein N-terminal domain-containing protein</fullName>
    </recommendedName>
</protein>
<dbReference type="InParanoid" id="A0A2N3NAT7"/>
<dbReference type="EMBL" id="NLAX01000010">
    <property type="protein sequence ID" value="PKS09548.1"/>
    <property type="molecule type" value="Genomic_DNA"/>
</dbReference>
<comment type="subcellular location">
    <subcellularLocation>
        <location evidence="1">Nucleus</location>
    </subcellularLocation>
</comment>